<gene>
    <name evidence="1" type="ORF">OH76DRAFT_174842</name>
</gene>
<dbReference type="AlphaFoldDB" id="A0A371CNP6"/>
<sequence>MSTDAFFKSRKDTPRAGNMFDSLVIVFPTPHKGGELVLRHESKTYTFDSSMLLSLPDMSSNVAFAAFFSDIDHEVLPVTSGHRVTITYNLYFAPPGTVVYQLRTPQKSCTFCSP</sequence>
<dbReference type="EMBL" id="KZ857498">
    <property type="protein sequence ID" value="RDX41915.1"/>
    <property type="molecule type" value="Genomic_DNA"/>
</dbReference>
<evidence type="ECO:0000313" key="1">
    <source>
        <dbReference type="EMBL" id="RDX41915.1"/>
    </source>
</evidence>
<reference evidence="1 2" key="1">
    <citation type="journal article" date="2018" name="Biotechnol. Biofuels">
        <title>Integrative visual omics of the white-rot fungus Polyporus brumalis exposes the biotechnological potential of its oxidative enzymes for delignifying raw plant biomass.</title>
        <authorList>
            <person name="Miyauchi S."/>
            <person name="Rancon A."/>
            <person name="Drula E."/>
            <person name="Hage H."/>
            <person name="Chaduli D."/>
            <person name="Favel A."/>
            <person name="Grisel S."/>
            <person name="Henrissat B."/>
            <person name="Herpoel-Gimbert I."/>
            <person name="Ruiz-Duenas F.J."/>
            <person name="Chevret D."/>
            <person name="Hainaut M."/>
            <person name="Lin J."/>
            <person name="Wang M."/>
            <person name="Pangilinan J."/>
            <person name="Lipzen A."/>
            <person name="Lesage-Meessen L."/>
            <person name="Navarro D."/>
            <person name="Riley R."/>
            <person name="Grigoriev I.V."/>
            <person name="Zhou S."/>
            <person name="Raouche S."/>
            <person name="Rosso M.N."/>
        </authorList>
    </citation>
    <scope>NUCLEOTIDE SEQUENCE [LARGE SCALE GENOMIC DNA]</scope>
    <source>
        <strain evidence="1 2">BRFM 1820</strain>
    </source>
</reference>
<dbReference type="Proteomes" id="UP000256964">
    <property type="component" value="Unassembled WGS sequence"/>
</dbReference>
<accession>A0A371CNP6</accession>
<evidence type="ECO:0000313" key="2">
    <source>
        <dbReference type="Proteomes" id="UP000256964"/>
    </source>
</evidence>
<dbReference type="STRING" id="139420.A0A371CNP6"/>
<dbReference type="PANTHER" id="PTHR33099:SF7">
    <property type="entry name" value="MYND-TYPE DOMAIN-CONTAINING PROTEIN"/>
    <property type="match status" value="1"/>
</dbReference>
<dbReference type="OrthoDB" id="27483at2759"/>
<keyword evidence="2" id="KW-1185">Reference proteome</keyword>
<organism evidence="1 2">
    <name type="scientific">Lentinus brumalis</name>
    <dbReference type="NCBI Taxonomy" id="2498619"/>
    <lineage>
        <taxon>Eukaryota</taxon>
        <taxon>Fungi</taxon>
        <taxon>Dikarya</taxon>
        <taxon>Basidiomycota</taxon>
        <taxon>Agaricomycotina</taxon>
        <taxon>Agaricomycetes</taxon>
        <taxon>Polyporales</taxon>
        <taxon>Polyporaceae</taxon>
        <taxon>Lentinus</taxon>
    </lineage>
</organism>
<dbReference type="PANTHER" id="PTHR33099">
    <property type="entry name" value="FE2OG DIOXYGENASE DOMAIN-CONTAINING PROTEIN"/>
    <property type="match status" value="1"/>
</dbReference>
<proteinExistence type="predicted"/>
<name>A0A371CNP6_9APHY</name>
<dbReference type="Gene3D" id="2.60.120.620">
    <property type="entry name" value="q2cbj1_9rhob like domain"/>
    <property type="match status" value="1"/>
</dbReference>
<protein>
    <submittedName>
        <fullName evidence="1">Uncharacterized protein</fullName>
    </submittedName>
</protein>